<sequence length="91" mass="10430">WASPGVFTDFLLYKRSRLPTQPNKMSWYKEFVAYLRELDKDTPFHLTGISRVSHGKAQACVPTTLPTMERFSASVETSPYVVTQLAEQDFL</sequence>
<gene>
    <name evidence="1" type="ORF">DPMN_051063</name>
</gene>
<evidence type="ECO:0000313" key="1">
    <source>
        <dbReference type="EMBL" id="KAH3725228.1"/>
    </source>
</evidence>
<evidence type="ECO:0000313" key="2">
    <source>
        <dbReference type="Proteomes" id="UP000828390"/>
    </source>
</evidence>
<keyword evidence="2" id="KW-1185">Reference proteome</keyword>
<reference evidence="1" key="2">
    <citation type="submission" date="2020-11" db="EMBL/GenBank/DDBJ databases">
        <authorList>
            <person name="McCartney M.A."/>
            <person name="Auch B."/>
            <person name="Kono T."/>
            <person name="Mallez S."/>
            <person name="Becker A."/>
            <person name="Gohl D.M."/>
            <person name="Silverstein K.A.T."/>
            <person name="Koren S."/>
            <person name="Bechman K.B."/>
            <person name="Herman A."/>
            <person name="Abrahante J.E."/>
            <person name="Garbe J."/>
        </authorList>
    </citation>
    <scope>NUCLEOTIDE SEQUENCE</scope>
    <source>
        <strain evidence="1">Duluth1</strain>
        <tissue evidence="1">Whole animal</tissue>
    </source>
</reference>
<protein>
    <submittedName>
        <fullName evidence="1">Uncharacterized protein</fullName>
    </submittedName>
</protein>
<dbReference type="Proteomes" id="UP000828390">
    <property type="component" value="Unassembled WGS sequence"/>
</dbReference>
<feature type="non-terminal residue" evidence="1">
    <location>
        <position position="1"/>
    </location>
</feature>
<dbReference type="AlphaFoldDB" id="A0A9D4CIR1"/>
<comment type="caution">
    <text evidence="1">The sequence shown here is derived from an EMBL/GenBank/DDBJ whole genome shotgun (WGS) entry which is preliminary data.</text>
</comment>
<reference evidence="1" key="1">
    <citation type="journal article" date="2019" name="bioRxiv">
        <title>The Genome of the Zebra Mussel, Dreissena polymorpha: A Resource for Invasive Species Research.</title>
        <authorList>
            <person name="McCartney M.A."/>
            <person name="Auch B."/>
            <person name="Kono T."/>
            <person name="Mallez S."/>
            <person name="Zhang Y."/>
            <person name="Obille A."/>
            <person name="Becker A."/>
            <person name="Abrahante J.E."/>
            <person name="Garbe J."/>
            <person name="Badalamenti J.P."/>
            <person name="Herman A."/>
            <person name="Mangelson H."/>
            <person name="Liachko I."/>
            <person name="Sullivan S."/>
            <person name="Sone E.D."/>
            <person name="Koren S."/>
            <person name="Silverstein K.A.T."/>
            <person name="Beckman K.B."/>
            <person name="Gohl D.M."/>
        </authorList>
    </citation>
    <scope>NUCLEOTIDE SEQUENCE</scope>
    <source>
        <strain evidence="1">Duluth1</strain>
        <tissue evidence="1">Whole animal</tissue>
    </source>
</reference>
<name>A0A9D4CIR1_DREPO</name>
<organism evidence="1 2">
    <name type="scientific">Dreissena polymorpha</name>
    <name type="common">Zebra mussel</name>
    <name type="synonym">Mytilus polymorpha</name>
    <dbReference type="NCBI Taxonomy" id="45954"/>
    <lineage>
        <taxon>Eukaryota</taxon>
        <taxon>Metazoa</taxon>
        <taxon>Spiralia</taxon>
        <taxon>Lophotrochozoa</taxon>
        <taxon>Mollusca</taxon>
        <taxon>Bivalvia</taxon>
        <taxon>Autobranchia</taxon>
        <taxon>Heteroconchia</taxon>
        <taxon>Euheterodonta</taxon>
        <taxon>Imparidentia</taxon>
        <taxon>Neoheterodontei</taxon>
        <taxon>Myida</taxon>
        <taxon>Dreissenoidea</taxon>
        <taxon>Dreissenidae</taxon>
        <taxon>Dreissena</taxon>
    </lineage>
</organism>
<proteinExistence type="predicted"/>
<accession>A0A9D4CIR1</accession>
<dbReference type="EMBL" id="JAIWYP010000012">
    <property type="protein sequence ID" value="KAH3725228.1"/>
    <property type="molecule type" value="Genomic_DNA"/>
</dbReference>